<sequence>MTANKPLRLPENIFSGSPYPQYLSQPNQRKTTMKQYFALAALAATLAACSSSTPPAASADAAPEHQPQQIEQPVEQPATRSILEQAHAVNREVVLNQADPSAKELSLQETTLTTGRSHTQTFNLQAGKFYTFYGDCDEGCRNLDMELRNSRNARVAGDNLPDDQPLFTYQAPRSGSYRIVLSMKNCADSSGCKASIHAFEGNRRVYNTFTREQPQPRRRAR</sequence>
<accession>A0ABS0N9E5</accession>
<evidence type="ECO:0000256" key="1">
    <source>
        <dbReference type="SAM" id="MobiDB-lite"/>
    </source>
</evidence>
<dbReference type="EMBL" id="JACSGR010000003">
    <property type="protein sequence ID" value="MBH5328906.1"/>
    <property type="molecule type" value="Genomic_DNA"/>
</dbReference>
<proteinExistence type="predicted"/>
<keyword evidence="3" id="KW-1185">Reference proteome</keyword>
<gene>
    <name evidence="2" type="ORF">H9Q10_04400</name>
</gene>
<feature type="region of interest" description="Disordered" evidence="1">
    <location>
        <begin position="52"/>
        <end position="77"/>
    </location>
</feature>
<dbReference type="RefSeq" id="WP_197902820.1">
    <property type="nucleotide sequence ID" value="NZ_JACSGR010000003.1"/>
</dbReference>
<comment type="caution">
    <text evidence="2">The sequence shown here is derived from an EMBL/GenBank/DDBJ whole genome shotgun (WGS) entry which is preliminary data.</text>
</comment>
<evidence type="ECO:0000313" key="3">
    <source>
        <dbReference type="Proteomes" id="UP000768471"/>
    </source>
</evidence>
<organism evidence="2 3">
    <name type="scientific">Eikenella glucosivorans</name>
    <dbReference type="NCBI Taxonomy" id="2766967"/>
    <lineage>
        <taxon>Bacteria</taxon>
        <taxon>Pseudomonadati</taxon>
        <taxon>Pseudomonadota</taxon>
        <taxon>Betaproteobacteria</taxon>
        <taxon>Neisseriales</taxon>
        <taxon>Neisseriaceae</taxon>
        <taxon>Eikenella</taxon>
    </lineage>
</organism>
<dbReference type="Proteomes" id="UP000768471">
    <property type="component" value="Unassembled WGS sequence"/>
</dbReference>
<evidence type="ECO:0000313" key="2">
    <source>
        <dbReference type="EMBL" id="MBH5328906.1"/>
    </source>
</evidence>
<name>A0ABS0N9E5_9NEIS</name>
<reference evidence="2 3" key="1">
    <citation type="submission" date="2020-09" db="EMBL/GenBank/DDBJ databases">
        <title>Eikenella S3660 sp. nov., isolated from a throat swab.</title>
        <authorList>
            <person name="Buhl M."/>
        </authorList>
    </citation>
    <scope>NUCLEOTIDE SEQUENCE [LARGE SCALE GENOMIC DNA]</scope>
    <source>
        <strain evidence="2 3">S3360</strain>
    </source>
</reference>
<protein>
    <submittedName>
        <fullName evidence="2">Uncharacterized protein</fullName>
    </submittedName>
</protein>